<dbReference type="Pfam" id="PF08327">
    <property type="entry name" value="AHSA1"/>
    <property type="match status" value="1"/>
</dbReference>
<sequence length="158" mass="17827">MDGTTFLYTTYIRTTPERLWQALTEPALTDRYWGVSFESDWAKGSPLVWKQGGATMAHPEQVVLVGDPFRRLSYTWHTFTEEWARAVGIGEEVRTRIAAERRSAVAFDIEPEGEIVKLTVTHEFDAESILHGMCSQGWPPILSSLKTLLETGEPLPTT</sequence>
<comment type="similarity">
    <text evidence="1">Belongs to the AHA1 family.</text>
</comment>
<dbReference type="STRING" id="66430.ACS04_29620"/>
<evidence type="ECO:0000313" key="3">
    <source>
        <dbReference type="EMBL" id="KMO94305.1"/>
    </source>
</evidence>
<dbReference type="Proteomes" id="UP000035932">
    <property type="component" value="Unassembled WGS sequence"/>
</dbReference>
<proteinExistence type="inferred from homology"/>
<keyword evidence="4" id="KW-1185">Reference proteome</keyword>
<dbReference type="OrthoDB" id="9815653at2"/>
<dbReference type="PATRIC" id="fig|66430.4.peg.1873"/>
<dbReference type="SUPFAM" id="SSF55961">
    <property type="entry name" value="Bet v1-like"/>
    <property type="match status" value="1"/>
</dbReference>
<reference evidence="3 4" key="1">
    <citation type="submission" date="2015-06" db="EMBL/GenBank/DDBJ databases">
        <title>Recapitulation of the evolution of biosynthetic gene clusters reveals hidden chemical diversity on bacterial genomes.</title>
        <authorList>
            <person name="Cruz-Morales P."/>
            <person name="Martinez-Guerrero C."/>
            <person name="Morales-Escalante M.A."/>
            <person name="Yanez-Guerra L.A."/>
            <person name="Kopp J.F."/>
            <person name="Feldmann J."/>
            <person name="Ramos-Aboites H.E."/>
            <person name="Barona-Gomez F."/>
        </authorList>
    </citation>
    <scope>NUCLEOTIDE SEQUENCE [LARGE SCALE GENOMIC DNA]</scope>
    <source>
        <strain evidence="3 4">ATCC 31245</strain>
    </source>
</reference>
<dbReference type="RefSeq" id="WP_048479888.1">
    <property type="nucleotide sequence ID" value="NZ_JBIRUD010000001.1"/>
</dbReference>
<evidence type="ECO:0000256" key="1">
    <source>
        <dbReference type="ARBA" id="ARBA00006817"/>
    </source>
</evidence>
<dbReference type="InterPro" id="IPR023393">
    <property type="entry name" value="START-like_dom_sf"/>
</dbReference>
<protein>
    <submittedName>
        <fullName evidence="3">Transcriptional regulator</fullName>
    </submittedName>
</protein>
<accession>A0A0J6XEC3</accession>
<dbReference type="Gene3D" id="3.30.530.20">
    <property type="match status" value="1"/>
</dbReference>
<gene>
    <name evidence="3" type="ORF">ACS04_29620</name>
</gene>
<dbReference type="AlphaFoldDB" id="A0A0J6XEC3"/>
<dbReference type="CDD" id="cd08893">
    <property type="entry name" value="SRPBCC_CalC_Aha1-like_GntR-HTH"/>
    <property type="match status" value="1"/>
</dbReference>
<comment type="caution">
    <text evidence="3">The sequence shown here is derived from an EMBL/GenBank/DDBJ whole genome shotgun (WGS) entry which is preliminary data.</text>
</comment>
<dbReference type="InterPro" id="IPR013538">
    <property type="entry name" value="ASHA1/2-like_C"/>
</dbReference>
<dbReference type="EMBL" id="LFML01000131">
    <property type="protein sequence ID" value="KMO94305.1"/>
    <property type="molecule type" value="Genomic_DNA"/>
</dbReference>
<feature type="domain" description="Activator of Hsp90 ATPase homologue 1/2-like C-terminal" evidence="2">
    <location>
        <begin position="14"/>
        <end position="150"/>
    </location>
</feature>
<evidence type="ECO:0000259" key="2">
    <source>
        <dbReference type="Pfam" id="PF08327"/>
    </source>
</evidence>
<name>A0A0J6XEC3_9ACTN</name>
<evidence type="ECO:0000313" key="4">
    <source>
        <dbReference type="Proteomes" id="UP000035932"/>
    </source>
</evidence>
<organism evidence="3 4">
    <name type="scientific">Streptomyces roseus</name>
    <dbReference type="NCBI Taxonomy" id="66430"/>
    <lineage>
        <taxon>Bacteria</taxon>
        <taxon>Bacillati</taxon>
        <taxon>Actinomycetota</taxon>
        <taxon>Actinomycetes</taxon>
        <taxon>Kitasatosporales</taxon>
        <taxon>Streptomycetaceae</taxon>
        <taxon>Streptomyces</taxon>
    </lineage>
</organism>